<keyword evidence="1" id="KW-0175">Coiled coil</keyword>
<evidence type="ECO:0000313" key="6">
    <source>
        <dbReference type="Proteomes" id="UP000199492"/>
    </source>
</evidence>
<dbReference type="OrthoDB" id="5381491at2"/>
<dbReference type="EMBL" id="FNCZ01000007">
    <property type="protein sequence ID" value="SDI09813.1"/>
    <property type="molecule type" value="Genomic_DNA"/>
</dbReference>
<keyword evidence="2" id="KW-0472">Membrane</keyword>
<reference evidence="6" key="1">
    <citation type="submission" date="2016-10" db="EMBL/GenBank/DDBJ databases">
        <authorList>
            <person name="Varghese N."/>
            <person name="Submissions S."/>
        </authorList>
    </citation>
    <scope>NUCLEOTIDE SEQUENCE [LARGE SCALE GENOMIC DNA]</scope>
    <source>
        <strain evidence="6">DSM 15363</strain>
    </source>
</reference>
<gene>
    <name evidence="5" type="ORF">SAMN04489796_10742</name>
</gene>
<feature type="chain" id="PRO_5011603360" description="DUF4349 domain-containing protein" evidence="3">
    <location>
        <begin position="28"/>
        <end position="278"/>
    </location>
</feature>
<feature type="transmembrane region" description="Helical" evidence="2">
    <location>
        <begin position="250"/>
        <end position="272"/>
    </location>
</feature>
<keyword evidence="2" id="KW-0812">Transmembrane</keyword>
<name>A0A1G8HT24_9FLAO</name>
<proteinExistence type="predicted"/>
<organism evidence="5 6">
    <name type="scientific">Winogradskyella thalassocola</name>
    <dbReference type="NCBI Taxonomy" id="262004"/>
    <lineage>
        <taxon>Bacteria</taxon>
        <taxon>Pseudomonadati</taxon>
        <taxon>Bacteroidota</taxon>
        <taxon>Flavobacteriia</taxon>
        <taxon>Flavobacteriales</taxon>
        <taxon>Flavobacteriaceae</taxon>
        <taxon>Winogradskyella</taxon>
    </lineage>
</organism>
<evidence type="ECO:0000259" key="4">
    <source>
        <dbReference type="Pfam" id="PF14257"/>
    </source>
</evidence>
<dbReference type="InterPro" id="IPR025645">
    <property type="entry name" value="DUF4349"/>
</dbReference>
<dbReference type="Proteomes" id="UP000199492">
    <property type="component" value="Unassembled WGS sequence"/>
</dbReference>
<keyword evidence="3" id="KW-0732">Signal</keyword>
<dbReference type="RefSeq" id="WP_092469353.1">
    <property type="nucleotide sequence ID" value="NZ_FNCZ01000007.1"/>
</dbReference>
<evidence type="ECO:0000256" key="2">
    <source>
        <dbReference type="SAM" id="Phobius"/>
    </source>
</evidence>
<dbReference type="Pfam" id="PF14257">
    <property type="entry name" value="DUF4349"/>
    <property type="match status" value="1"/>
</dbReference>
<evidence type="ECO:0000256" key="1">
    <source>
        <dbReference type="SAM" id="Coils"/>
    </source>
</evidence>
<sequence>MKRKSLKRVLNLCVLAVLLVACNHSESSDNFALKSVDVVTEFEAVETDDITTETPKLELKHLKIIKSANVRYKVKDVKIATERVKRITEAYNSYISDLRFENNLYKKENRFTLKVPSKDFDVIMDSISSVAEFIEYENITTKDVTSEFIDVEARLKTKLEVKERYESILRTKAKSVEDLLGVEEKLQRIQEEIESRQGQLKYLTNKVAFSTIQIDLYETVEYKEEPEHYKKTFLSEIKDGFTSGWDILKLFFIGIVYVWPFIIIGIVAFILIRKRLKK</sequence>
<keyword evidence="2" id="KW-1133">Transmembrane helix</keyword>
<evidence type="ECO:0000313" key="5">
    <source>
        <dbReference type="EMBL" id="SDI09813.1"/>
    </source>
</evidence>
<keyword evidence="6" id="KW-1185">Reference proteome</keyword>
<feature type="domain" description="DUF4349" evidence="4">
    <location>
        <begin position="63"/>
        <end position="273"/>
    </location>
</feature>
<dbReference type="AlphaFoldDB" id="A0A1G8HT24"/>
<dbReference type="PROSITE" id="PS51257">
    <property type="entry name" value="PROKAR_LIPOPROTEIN"/>
    <property type="match status" value="1"/>
</dbReference>
<evidence type="ECO:0000256" key="3">
    <source>
        <dbReference type="SAM" id="SignalP"/>
    </source>
</evidence>
<dbReference type="STRING" id="262004.SAMN04489796_10742"/>
<feature type="coiled-coil region" evidence="1">
    <location>
        <begin position="172"/>
        <end position="206"/>
    </location>
</feature>
<accession>A0A1G8HT24</accession>
<feature type="signal peptide" evidence="3">
    <location>
        <begin position="1"/>
        <end position="27"/>
    </location>
</feature>
<protein>
    <recommendedName>
        <fullName evidence="4">DUF4349 domain-containing protein</fullName>
    </recommendedName>
</protein>